<evidence type="ECO:0000256" key="5">
    <source>
        <dbReference type="ARBA" id="ARBA00022490"/>
    </source>
</evidence>
<keyword evidence="6" id="KW-0053">Apoptosis</keyword>
<dbReference type="Proteomes" id="UP001596098">
    <property type="component" value="Unassembled WGS sequence"/>
</dbReference>
<evidence type="ECO:0000256" key="6">
    <source>
        <dbReference type="ARBA" id="ARBA00022703"/>
    </source>
</evidence>
<evidence type="ECO:0000256" key="12">
    <source>
        <dbReference type="ARBA" id="ARBA00023273"/>
    </source>
</evidence>
<keyword evidence="11" id="KW-0472">Membrane</keyword>
<keyword evidence="9" id="KW-0809">Transit peptide</keyword>
<evidence type="ECO:0000256" key="21">
    <source>
        <dbReference type="ARBA" id="ARBA00047969"/>
    </source>
</evidence>
<keyword evidence="12" id="KW-0966">Cell projection</keyword>
<evidence type="ECO:0000256" key="23">
    <source>
        <dbReference type="ARBA" id="ARBA00048180"/>
    </source>
</evidence>
<evidence type="ECO:0000256" key="4">
    <source>
        <dbReference type="ARBA" id="ARBA00022475"/>
    </source>
</evidence>
<evidence type="ECO:0000256" key="10">
    <source>
        <dbReference type="ARBA" id="ARBA00023098"/>
    </source>
</evidence>
<comment type="catalytic activity">
    <reaction evidence="23">
        <text>tetradecanoyl-CoA + H2O = tetradecanoate + CoA + H(+)</text>
        <dbReference type="Rhea" id="RHEA:40119"/>
        <dbReference type="ChEBI" id="CHEBI:15377"/>
        <dbReference type="ChEBI" id="CHEBI:15378"/>
        <dbReference type="ChEBI" id="CHEBI:30807"/>
        <dbReference type="ChEBI" id="CHEBI:57287"/>
        <dbReference type="ChEBI" id="CHEBI:57385"/>
    </reaction>
    <physiologicalReaction direction="left-to-right" evidence="23">
        <dbReference type="Rhea" id="RHEA:40120"/>
    </physiologicalReaction>
</comment>
<comment type="similarity">
    <text evidence="15">Belongs to the THEM4/THEM5 thioesterase family.</text>
</comment>
<evidence type="ECO:0000259" key="24">
    <source>
        <dbReference type="Pfam" id="PF03061"/>
    </source>
</evidence>
<evidence type="ECO:0000256" key="14">
    <source>
        <dbReference type="ARBA" id="ARBA00037002"/>
    </source>
</evidence>
<feature type="domain" description="Thioesterase" evidence="24">
    <location>
        <begin position="120"/>
        <end position="194"/>
    </location>
</feature>
<dbReference type="InterPro" id="IPR006683">
    <property type="entry name" value="Thioestr_dom"/>
</dbReference>
<evidence type="ECO:0000256" key="13">
    <source>
        <dbReference type="ARBA" id="ARBA00035852"/>
    </source>
</evidence>
<dbReference type="PANTHER" id="PTHR12418:SF19">
    <property type="entry name" value="ACYL-COENZYME A THIOESTERASE THEM4"/>
    <property type="match status" value="1"/>
</dbReference>
<proteinExistence type="inferred from homology"/>
<evidence type="ECO:0000256" key="3">
    <source>
        <dbReference type="ARBA" id="ARBA00004632"/>
    </source>
</evidence>
<dbReference type="CDD" id="cd03443">
    <property type="entry name" value="PaaI_thioesterase"/>
    <property type="match status" value="1"/>
</dbReference>
<evidence type="ECO:0000256" key="18">
    <source>
        <dbReference type="ARBA" id="ARBA00043210"/>
    </source>
</evidence>
<dbReference type="SUPFAM" id="SSF54637">
    <property type="entry name" value="Thioesterase/thiol ester dehydrase-isomerase"/>
    <property type="match status" value="1"/>
</dbReference>
<comment type="catalytic activity">
    <reaction evidence="19">
        <text>octanoyl-CoA + H2O = octanoate + CoA + H(+)</text>
        <dbReference type="Rhea" id="RHEA:30143"/>
        <dbReference type="ChEBI" id="CHEBI:15377"/>
        <dbReference type="ChEBI" id="CHEBI:15378"/>
        <dbReference type="ChEBI" id="CHEBI:25646"/>
        <dbReference type="ChEBI" id="CHEBI:57287"/>
        <dbReference type="ChEBI" id="CHEBI:57386"/>
    </reaction>
    <physiologicalReaction direction="left-to-right" evidence="19">
        <dbReference type="Rhea" id="RHEA:30144"/>
    </physiologicalReaction>
</comment>
<reference evidence="26" key="1">
    <citation type="journal article" date="2019" name="Int. J. Syst. Evol. Microbiol.">
        <title>The Global Catalogue of Microorganisms (GCM) 10K type strain sequencing project: providing services to taxonomists for standard genome sequencing and annotation.</title>
        <authorList>
            <consortium name="The Broad Institute Genomics Platform"/>
            <consortium name="The Broad Institute Genome Sequencing Center for Infectious Disease"/>
            <person name="Wu L."/>
            <person name="Ma J."/>
        </authorList>
    </citation>
    <scope>NUCLEOTIDE SEQUENCE [LARGE SCALE GENOMIC DNA]</scope>
    <source>
        <strain evidence="26">DFY28</strain>
    </source>
</reference>
<evidence type="ECO:0000256" key="20">
    <source>
        <dbReference type="ARBA" id="ARBA00047734"/>
    </source>
</evidence>
<dbReference type="InterPro" id="IPR029069">
    <property type="entry name" value="HotDog_dom_sf"/>
</dbReference>
<comment type="subcellular location">
    <subcellularLocation>
        <location evidence="3">Cell projection</location>
        <location evidence="3">Ruffle membrane</location>
    </subcellularLocation>
    <subcellularLocation>
        <location evidence="2">Cytoplasm</location>
    </subcellularLocation>
    <subcellularLocation>
        <location evidence="1">Membrane</location>
        <topology evidence="1">Peripheral membrane protein</topology>
    </subcellularLocation>
</comment>
<comment type="catalytic activity">
    <reaction evidence="13">
        <text>(5Z,8Z,11Z,14Z)-eicosatetraenoyl-CoA + H2O = (5Z,8Z,11Z,14Z)-eicosatetraenoate + CoA + H(+)</text>
        <dbReference type="Rhea" id="RHEA:40151"/>
        <dbReference type="ChEBI" id="CHEBI:15377"/>
        <dbReference type="ChEBI" id="CHEBI:15378"/>
        <dbReference type="ChEBI" id="CHEBI:32395"/>
        <dbReference type="ChEBI" id="CHEBI:57287"/>
        <dbReference type="ChEBI" id="CHEBI:57368"/>
    </reaction>
    <physiologicalReaction direction="left-to-right" evidence="13">
        <dbReference type="Rhea" id="RHEA:40152"/>
    </physiologicalReaction>
</comment>
<keyword evidence="10" id="KW-0443">Lipid metabolism</keyword>
<keyword evidence="4" id="KW-1003">Cell membrane</keyword>
<comment type="catalytic activity">
    <reaction evidence="14">
        <text>(9Z)-octadecenoyl-CoA + H2O = (9Z)-octadecenoate + CoA + H(+)</text>
        <dbReference type="Rhea" id="RHEA:40139"/>
        <dbReference type="ChEBI" id="CHEBI:15377"/>
        <dbReference type="ChEBI" id="CHEBI:15378"/>
        <dbReference type="ChEBI" id="CHEBI:30823"/>
        <dbReference type="ChEBI" id="CHEBI:57287"/>
        <dbReference type="ChEBI" id="CHEBI:57387"/>
    </reaction>
    <physiologicalReaction direction="left-to-right" evidence="14">
        <dbReference type="Rhea" id="RHEA:40140"/>
    </physiologicalReaction>
</comment>
<keyword evidence="7 25" id="KW-0378">Hydrolase</keyword>
<keyword evidence="26" id="KW-1185">Reference proteome</keyword>
<name>A0ABW1QTY4_9ACTN</name>
<evidence type="ECO:0000256" key="9">
    <source>
        <dbReference type="ARBA" id="ARBA00022946"/>
    </source>
</evidence>
<protein>
    <recommendedName>
        <fullName evidence="17">Acyl-coenzyme A thioesterase THEM4</fullName>
        <ecNumber evidence="16">3.1.2.2</ecNumber>
    </recommendedName>
    <alternativeName>
        <fullName evidence="18">Thioesterase superfamily member 4</fullName>
    </alternativeName>
</protein>
<dbReference type="InterPro" id="IPR052365">
    <property type="entry name" value="THEM4/THEM5_acyl-CoA_thioest"/>
</dbReference>
<comment type="caution">
    <text evidence="25">The sequence shown here is derived from an EMBL/GenBank/DDBJ whole genome shotgun (WGS) entry which is preliminary data.</text>
</comment>
<evidence type="ECO:0000256" key="16">
    <source>
        <dbReference type="ARBA" id="ARBA00038848"/>
    </source>
</evidence>
<evidence type="ECO:0000256" key="2">
    <source>
        <dbReference type="ARBA" id="ARBA00004496"/>
    </source>
</evidence>
<dbReference type="EMBL" id="JBHSQI010000002">
    <property type="protein sequence ID" value="MFC6152966.1"/>
    <property type="molecule type" value="Genomic_DNA"/>
</dbReference>
<comment type="catalytic activity">
    <reaction evidence="20">
        <text>hexadecanoyl-CoA + H2O = hexadecanoate + CoA + H(+)</text>
        <dbReference type="Rhea" id="RHEA:16645"/>
        <dbReference type="ChEBI" id="CHEBI:7896"/>
        <dbReference type="ChEBI" id="CHEBI:15377"/>
        <dbReference type="ChEBI" id="CHEBI:15378"/>
        <dbReference type="ChEBI" id="CHEBI:57287"/>
        <dbReference type="ChEBI" id="CHEBI:57379"/>
        <dbReference type="EC" id="3.1.2.2"/>
    </reaction>
    <physiologicalReaction direction="left-to-right" evidence="20">
        <dbReference type="Rhea" id="RHEA:16646"/>
    </physiologicalReaction>
</comment>
<dbReference type="GO" id="GO:0016787">
    <property type="term" value="F:hydrolase activity"/>
    <property type="evidence" value="ECO:0007669"/>
    <property type="project" value="UniProtKB-KW"/>
</dbReference>
<dbReference type="PANTHER" id="PTHR12418">
    <property type="entry name" value="ACYL-COENZYME A THIOESTERASE THEM4"/>
    <property type="match status" value="1"/>
</dbReference>
<accession>A0ABW1QTY4</accession>
<evidence type="ECO:0000256" key="8">
    <source>
        <dbReference type="ARBA" id="ARBA00022832"/>
    </source>
</evidence>
<evidence type="ECO:0000256" key="1">
    <source>
        <dbReference type="ARBA" id="ARBA00004170"/>
    </source>
</evidence>
<evidence type="ECO:0000256" key="17">
    <source>
        <dbReference type="ARBA" id="ARBA00040123"/>
    </source>
</evidence>
<dbReference type="EC" id="3.1.2.2" evidence="16"/>
<dbReference type="Gene3D" id="3.10.129.10">
    <property type="entry name" value="Hotdog Thioesterase"/>
    <property type="match status" value="1"/>
</dbReference>
<evidence type="ECO:0000256" key="11">
    <source>
        <dbReference type="ARBA" id="ARBA00023136"/>
    </source>
</evidence>
<evidence type="ECO:0000256" key="15">
    <source>
        <dbReference type="ARBA" id="ARBA00038456"/>
    </source>
</evidence>
<dbReference type="RefSeq" id="WP_128219415.1">
    <property type="nucleotide sequence ID" value="NZ_CP034929.1"/>
</dbReference>
<keyword evidence="5" id="KW-0963">Cytoplasm</keyword>
<sequence>MSSSPTPGTDGHAPGVPTELYSSFTNSVRELADATLRSNADAETLARAEALVREVTATLTADQIPGTHGESCPQGGLVGSWGNTVVGLRNPVAIPLVFAYETDRVWAEFTPGALFEGPPGHMHGGVIAMFLDQVLGELAVHLNRPGLTANLSVDYLKPTKLNTVLRIEAWVERTEGFKTWTTGTVSTADGTVCAKGTGLFILPRFLREKSLAEITEAQQHDATTS</sequence>
<keyword evidence="8" id="KW-0276">Fatty acid metabolism</keyword>
<evidence type="ECO:0000313" key="25">
    <source>
        <dbReference type="EMBL" id="MFC6152966.1"/>
    </source>
</evidence>
<evidence type="ECO:0000256" key="19">
    <source>
        <dbReference type="ARBA" id="ARBA00047588"/>
    </source>
</evidence>
<evidence type="ECO:0000256" key="22">
    <source>
        <dbReference type="ARBA" id="ARBA00048074"/>
    </source>
</evidence>
<gene>
    <name evidence="25" type="ORF">ACFPWU_04720</name>
</gene>
<organism evidence="25 26">
    <name type="scientific">Nocardioides yefusunii</name>
    <dbReference type="NCBI Taxonomy" id="2500546"/>
    <lineage>
        <taxon>Bacteria</taxon>
        <taxon>Bacillati</taxon>
        <taxon>Actinomycetota</taxon>
        <taxon>Actinomycetes</taxon>
        <taxon>Propionibacteriales</taxon>
        <taxon>Nocardioidaceae</taxon>
        <taxon>Nocardioides</taxon>
    </lineage>
</organism>
<dbReference type="Pfam" id="PF03061">
    <property type="entry name" value="4HBT"/>
    <property type="match status" value="1"/>
</dbReference>
<comment type="catalytic activity">
    <reaction evidence="21">
        <text>decanoyl-CoA + H2O = decanoate + CoA + H(+)</text>
        <dbReference type="Rhea" id="RHEA:40059"/>
        <dbReference type="ChEBI" id="CHEBI:15377"/>
        <dbReference type="ChEBI" id="CHEBI:15378"/>
        <dbReference type="ChEBI" id="CHEBI:27689"/>
        <dbReference type="ChEBI" id="CHEBI:57287"/>
        <dbReference type="ChEBI" id="CHEBI:61430"/>
    </reaction>
    <physiologicalReaction direction="left-to-right" evidence="21">
        <dbReference type="Rhea" id="RHEA:40060"/>
    </physiologicalReaction>
</comment>
<evidence type="ECO:0000313" key="26">
    <source>
        <dbReference type="Proteomes" id="UP001596098"/>
    </source>
</evidence>
<comment type="catalytic activity">
    <reaction evidence="22">
        <text>dodecanoyl-CoA + H2O = dodecanoate + CoA + H(+)</text>
        <dbReference type="Rhea" id="RHEA:30135"/>
        <dbReference type="ChEBI" id="CHEBI:15377"/>
        <dbReference type="ChEBI" id="CHEBI:15378"/>
        <dbReference type="ChEBI" id="CHEBI:18262"/>
        <dbReference type="ChEBI" id="CHEBI:57287"/>
        <dbReference type="ChEBI" id="CHEBI:57375"/>
    </reaction>
    <physiologicalReaction direction="left-to-right" evidence="22">
        <dbReference type="Rhea" id="RHEA:30136"/>
    </physiologicalReaction>
</comment>
<evidence type="ECO:0000256" key="7">
    <source>
        <dbReference type="ARBA" id="ARBA00022801"/>
    </source>
</evidence>